<dbReference type="Proteomes" id="UP000009046">
    <property type="component" value="Unassembled WGS sequence"/>
</dbReference>
<reference evidence="2" key="1">
    <citation type="submission" date="2007-04" db="EMBL/GenBank/DDBJ databases">
        <title>Annotation of Pediculus humanus corporis strain USDA.</title>
        <authorList>
            <person name="Kirkness E."/>
            <person name="Hannick L."/>
            <person name="Hass B."/>
            <person name="Bruggner R."/>
            <person name="Lawson D."/>
            <person name="Bidwell S."/>
            <person name="Joardar V."/>
            <person name="Caler E."/>
            <person name="Walenz B."/>
            <person name="Inman J."/>
            <person name="Schobel S."/>
            <person name="Galinsky K."/>
            <person name="Amedeo P."/>
            <person name="Strausberg R."/>
        </authorList>
    </citation>
    <scope>NUCLEOTIDE SEQUENCE</scope>
    <source>
        <strain evidence="2">USDA</strain>
    </source>
</reference>
<dbReference type="GeneID" id="8236824"/>
<feature type="region of interest" description="Disordered" evidence="1">
    <location>
        <begin position="30"/>
        <end position="142"/>
    </location>
</feature>
<feature type="region of interest" description="Disordered" evidence="1">
    <location>
        <begin position="200"/>
        <end position="223"/>
    </location>
</feature>
<feature type="compositionally biased region" description="Basic and acidic residues" evidence="1">
    <location>
        <begin position="110"/>
        <end position="126"/>
    </location>
</feature>
<reference evidence="3" key="3">
    <citation type="submission" date="2020-05" db="UniProtKB">
        <authorList>
            <consortium name="EnsemblMetazoa"/>
        </authorList>
    </citation>
    <scope>IDENTIFICATION</scope>
    <source>
        <strain evidence="3">USDA</strain>
    </source>
</reference>
<keyword evidence="4" id="KW-1185">Reference proteome</keyword>
<feature type="compositionally biased region" description="Basic and acidic residues" evidence="1">
    <location>
        <begin position="553"/>
        <end position="564"/>
    </location>
</feature>
<accession>E0W2U5</accession>
<dbReference type="RefSeq" id="XP_002432689.1">
    <property type="nucleotide sequence ID" value="XM_002432644.1"/>
</dbReference>
<organism>
    <name type="scientific">Pediculus humanus subsp. corporis</name>
    <name type="common">Body louse</name>
    <dbReference type="NCBI Taxonomy" id="121224"/>
    <lineage>
        <taxon>Eukaryota</taxon>
        <taxon>Metazoa</taxon>
        <taxon>Ecdysozoa</taxon>
        <taxon>Arthropoda</taxon>
        <taxon>Hexapoda</taxon>
        <taxon>Insecta</taxon>
        <taxon>Pterygota</taxon>
        <taxon>Neoptera</taxon>
        <taxon>Paraneoptera</taxon>
        <taxon>Psocodea</taxon>
        <taxon>Troctomorpha</taxon>
        <taxon>Phthiraptera</taxon>
        <taxon>Anoplura</taxon>
        <taxon>Pediculidae</taxon>
        <taxon>Pediculus</taxon>
    </lineage>
</organism>
<dbReference type="KEGG" id="phu:Phum_PHUM597180"/>
<feature type="compositionally biased region" description="Basic residues" evidence="1">
    <location>
        <begin position="515"/>
        <end position="529"/>
    </location>
</feature>
<dbReference type="HOGENOM" id="CLU_483416_0_0_1"/>
<gene>
    <name evidence="3" type="primary">8236824</name>
    <name evidence="2" type="ORF">Phum_PHUM597180</name>
</gene>
<sequence length="564" mass="63496">MPNKGCGETSLLLSSEDELAKKRKETILMKAKSKSMNSERVESGGGGCGGGDDDDDDDDGKTNAAGKCDVNRTFSDKKNYNGNKSQKMKMKIKRQASLEEQFPGVGGSNKETEESLKKETEEKDGGRIPSAEHAADEVSKNQERKYQFLEDLKVPKIEIMRKNGVSESLKGLKEYGIISPNSSKLRERFSRSKILKQDSKNLSVELSKSSDSGIGVSRSTEDEAIKTSESVIFRFFDIGPDTRLNKSDSERSPNFLDTVSLFTRSRSHERSVSSDSSDKNLSDIDKPSIKIRKRHEYSESRDSSSSYEGSIFDAHISNRVRKLHEVALKQMSEESARKLENQKRAVDFKYSVEFGSYDSIPVGKTQSLTKVRKFKSLERTDSAVRGSHHGKSEHDEEEENCGRATGENLGKNKTRLKKQDRLDKKVTMKDKRNNFSRESSLSTERKKEKRLRGFLKNRNSNNNSSGGGSGSGSINKDAREEESDDNVDVVDGSPDPRDSNNKDPKVKDEMSMQKRLSRKDKKSLKKPKRALSEEHCRSRREKSLLFSITGGKRRSDSETRHDYD</sequence>
<feature type="compositionally biased region" description="Basic and acidic residues" evidence="1">
    <location>
        <begin position="417"/>
        <end position="435"/>
    </location>
</feature>
<dbReference type="VEuPathDB" id="VectorBase:PHUM597180"/>
<dbReference type="InParanoid" id="E0W2U5"/>
<dbReference type="EMBL" id="DS235879">
    <property type="protein sequence ID" value="EEB19951.1"/>
    <property type="molecule type" value="Genomic_DNA"/>
</dbReference>
<dbReference type="AlphaFoldDB" id="E0W2U5"/>
<feature type="compositionally biased region" description="Basic and acidic residues" evidence="1">
    <location>
        <begin position="133"/>
        <end position="142"/>
    </location>
</feature>
<evidence type="ECO:0000313" key="4">
    <source>
        <dbReference type="Proteomes" id="UP000009046"/>
    </source>
</evidence>
<dbReference type="GO" id="GO:0016853">
    <property type="term" value="F:isomerase activity"/>
    <property type="evidence" value="ECO:0007669"/>
    <property type="project" value="UniProtKB-KW"/>
</dbReference>
<evidence type="ECO:0000313" key="3">
    <source>
        <dbReference type="EnsemblMetazoa" id="PHUM597180-PA"/>
    </source>
</evidence>
<feature type="compositionally biased region" description="Basic and acidic residues" evidence="1">
    <location>
        <begin position="494"/>
        <end position="512"/>
    </location>
</feature>
<dbReference type="EnsemblMetazoa" id="PHUM597180-RA">
    <property type="protein sequence ID" value="PHUM597180-PA"/>
    <property type="gene ID" value="PHUM597180"/>
</dbReference>
<evidence type="ECO:0000313" key="2">
    <source>
        <dbReference type="EMBL" id="EEB19951.1"/>
    </source>
</evidence>
<name>E0W2U5_PEDHC</name>
<evidence type="ECO:0000256" key="1">
    <source>
        <dbReference type="SAM" id="MobiDB-lite"/>
    </source>
</evidence>
<dbReference type="EMBL" id="AAZO01007283">
    <property type="status" value="NOT_ANNOTATED_CDS"/>
    <property type="molecule type" value="Genomic_DNA"/>
</dbReference>
<feature type="region of interest" description="Disordered" evidence="1">
    <location>
        <begin position="267"/>
        <end position="287"/>
    </location>
</feature>
<feature type="compositionally biased region" description="Polar residues" evidence="1">
    <location>
        <begin position="200"/>
        <end position="212"/>
    </location>
</feature>
<protein>
    <submittedName>
        <fullName evidence="2 3">Peptidyl-prolyl cis-trans isomerase G, putative</fullName>
    </submittedName>
</protein>
<dbReference type="CTD" id="8236824"/>
<keyword evidence="2" id="KW-0413">Isomerase</keyword>
<feature type="region of interest" description="Disordered" evidence="1">
    <location>
        <begin position="378"/>
        <end position="564"/>
    </location>
</feature>
<reference evidence="2" key="2">
    <citation type="submission" date="2007-04" db="EMBL/GenBank/DDBJ databases">
        <title>The genome of the human body louse.</title>
        <authorList>
            <consortium name="The Human Body Louse Genome Consortium"/>
            <person name="Kirkness E."/>
            <person name="Walenz B."/>
            <person name="Hass B."/>
            <person name="Bruggner R."/>
            <person name="Strausberg R."/>
        </authorList>
    </citation>
    <scope>NUCLEOTIDE SEQUENCE</scope>
    <source>
        <strain evidence="2">USDA</strain>
    </source>
</reference>
<proteinExistence type="predicted"/>